<dbReference type="Gene3D" id="2.30.38.10">
    <property type="entry name" value="Luciferase, Domain 3"/>
    <property type="match status" value="4"/>
</dbReference>
<gene>
    <name evidence="6" type="ORF">GOAMR_32_00010</name>
</gene>
<dbReference type="InterPro" id="IPR020845">
    <property type="entry name" value="AMP-binding_CS"/>
</dbReference>
<keyword evidence="7" id="KW-1185">Reference proteome</keyword>
<dbReference type="PROSITE" id="PS50075">
    <property type="entry name" value="CARRIER"/>
    <property type="match status" value="5"/>
</dbReference>
<dbReference type="PANTHER" id="PTHR45527">
    <property type="entry name" value="NONRIBOSOMAL PEPTIDE SYNTHETASE"/>
    <property type="match status" value="1"/>
</dbReference>
<dbReference type="InterPro" id="IPR001242">
    <property type="entry name" value="Condensation_dom"/>
</dbReference>
<dbReference type="Gene3D" id="3.30.559.30">
    <property type="entry name" value="Nonribosomal peptide synthetase, condensation domain"/>
    <property type="match status" value="7"/>
</dbReference>
<keyword evidence="2" id="KW-0596">Phosphopantetheine</keyword>
<feature type="domain" description="Carrier" evidence="5">
    <location>
        <begin position="3638"/>
        <end position="3713"/>
    </location>
</feature>
<comment type="caution">
    <text evidence="6">The sequence shown here is derived from an EMBL/GenBank/DDBJ whole genome shotgun (WGS) entry which is preliminary data.</text>
</comment>
<dbReference type="EMBL" id="BAED01000032">
    <property type="protein sequence ID" value="GAB05163.2"/>
    <property type="molecule type" value="Genomic_DNA"/>
</dbReference>
<dbReference type="FunFam" id="2.30.38.10:FF:000001">
    <property type="entry name" value="Non-ribosomal peptide synthetase PvdI"/>
    <property type="match status" value="2"/>
</dbReference>
<dbReference type="InterPro" id="IPR006162">
    <property type="entry name" value="Ppantetheine_attach_site"/>
</dbReference>
<dbReference type="NCBIfam" id="TIGR01733">
    <property type="entry name" value="AA-adenyl-dom"/>
    <property type="match status" value="5"/>
</dbReference>
<dbReference type="eggNOG" id="COG1020">
    <property type="taxonomic scope" value="Bacteria"/>
</dbReference>
<dbReference type="InterPro" id="IPR042099">
    <property type="entry name" value="ANL_N_sf"/>
</dbReference>
<dbReference type="SUPFAM" id="SSF47336">
    <property type="entry name" value="ACP-like"/>
    <property type="match status" value="5"/>
</dbReference>
<dbReference type="OrthoDB" id="5475787at2"/>
<dbReference type="GO" id="GO:0043041">
    <property type="term" value="P:amino acid activation for nonribosomal peptide biosynthetic process"/>
    <property type="evidence" value="ECO:0007669"/>
    <property type="project" value="TreeGrafter"/>
</dbReference>
<feature type="domain" description="Carrier" evidence="5">
    <location>
        <begin position="984"/>
        <end position="1058"/>
    </location>
</feature>
<dbReference type="GO" id="GO:0005829">
    <property type="term" value="C:cytosol"/>
    <property type="evidence" value="ECO:0007669"/>
    <property type="project" value="TreeGrafter"/>
</dbReference>
<accession>G7GNI8</accession>
<dbReference type="FunFam" id="3.40.50.980:FF:000001">
    <property type="entry name" value="Non-ribosomal peptide synthetase"/>
    <property type="match status" value="1"/>
</dbReference>
<feature type="non-terminal residue" evidence="6">
    <location>
        <position position="6378"/>
    </location>
</feature>
<feature type="region of interest" description="Disordered" evidence="4">
    <location>
        <begin position="3201"/>
        <end position="3224"/>
    </location>
</feature>
<dbReference type="SUPFAM" id="SSF56801">
    <property type="entry name" value="Acetyl-CoA synthetase-like"/>
    <property type="match status" value="5"/>
</dbReference>
<evidence type="ECO:0000259" key="5">
    <source>
        <dbReference type="PROSITE" id="PS50075"/>
    </source>
</evidence>
<dbReference type="InterPro" id="IPR009081">
    <property type="entry name" value="PP-bd_ACP"/>
</dbReference>
<sequence>LAPIVAVDPRPELVPLSFAQQRMWFINQFDTAEATYNIPAALRLTGTLDADALREAVADVIERHEVLRTVFPSADGKPYQKVCDASEFDERGIWRVAASEQELYDTLATGFDVTTQWPLRARLLQMADGEYIFAVVAHHIGVDGESMLPLVTDIVTAYAARAQGNPPAWTPLPVQFADYAIWQHQALGSAGDTGSVTGRQLAYWRERLAGVPDVIELPADRPRPAVATHRGAQAGFEIPAAVADQVTAIAAAHGMTPFMVAHAALAALMARLSAGDDITIATPIAGRGQTVLDPMVGMFVNTLVLRTGIQPGDTFADLLGRVRDTDLAAFAHADVPFETVVEALDPVRSEAFSPLAQVILSFDPAASASAAQLAVGDLTVAAAEAPVVASQMDMTIAVSTAPAGQPWTGSVIYATDLRDESSVLTLMDRFVAVLDELTADPATVIGDADILAPGERADVLTLSEGARDESPAVGVIDLIGARLAATPDATALTFGDRSVSSAEFSARVNALAYELISQGVGPNVAVGVVIDRSVELMVAIHAVVAAGGQYVPIATDAPADRVRYMLETAGVSLVLVEVRGTSLETSRAENVRTFVVTCDGAADLTVAPVTDADRIAPLSLDDAAYTLFTSGSTGRPKGVTVSHRALANRLEWMRSWYELSAADVFVQKTPTTFDVSVWELFLPFMIGAELVVAEPGRHGDADYLSQLIVGRRISVMHFVPSMLAAFVDGRGADRLTALASLRVVFTSGEALTVRPSQALLSALPTVRLVNLYGPTEAAVDVTAYEVGRGDTVIPIGVPVPNTSTLVLDARLRPVPRGVPGELYLGGVQVARGYAAQSTLTAERFVADPYGPAGARLYRTGDLVKWNQSGEIEYLGRSDFQVKLRGQRLELGEVEAVLAAAPGVVHAAAAVVTTDAGAEHLVGYLAPAGVDADAVKGFAAHKLPEYMVPTAWVLLDEVPLNSAGKLDRKSLPAPTFGDADEHFVAPLGAAEELLASVVAGLLGRDRVSVTESFFALGGDSIMSIQLASAMRAAGVDLSPRQIFEHRTVRDMVRAIADDGARLPELAEPSGGGAGPVVPSPVVRWMAEFADEPADFADFNQSMVLAAPEGLTAAVLRQLVGTVVARHPMLSARLTRATDRAWELLAGNDFDADAAVITVVSAHPVGTEGFDADLIAAHSQAASRLDPAQARLVQVTLVTGADDAGRIVVVIHHLGVDAVSWQAIIEDLMTLWAQHEAGHEPRLRETSTSQRAWNAALAARARRREGEADYWLARLPQRPTDLGGVLDRARDRMATSRTDSFTLAEGVADALTTTVPAAFGASVNDVLLAALARAVRRLQRERGIADDAAVSMLLEGHGRYEEVLAGGDDAARADLSRSVGWFTTIAPVSVDPAIDIVHAVKAAKEERLGQPDSGAGFGWLRYGENAELAARPLPSILFNYLGAGTAGSGATQPVAFGAVSAPSLPASPAGAMAAQAVLTINASFGGTDGSRALHAGVTFPETVLPEADVAAVMRYWSDELSSLARYVADGKPVGLSPSDVPGVVLGQADIDTLAVRYPGADLWPLSPLQGGLYFQSQVAGGTAVDVYVAQAVLTLTGVDPARLHAAAEKLLDHHRVLRSGFVTTAGGAVVSFVPHHVELPWTEIDLTGTDSSVVSARIDELVAQQRVLPFDLSAPPLLRFVIVRDGDSAILIVTNHHTILDGWSGPLVLADMLALYATGSTYTGQASGDATGDFGDYLRTIAGRDDAAGLAAWREVLAPVEGPTLVAAGQQASTEAMPEDSETLLDAELVTAVETVARAEGATLATALQVAWAIFLSRMTGNRVVTFGETVSGRPADLPGVESMIGLFINTLPAVVDVAPDASIGQVLRKVQADKVTVLDHHHLSLPEIAKAVDVQVAFDTLAVHESYPVDAESLESADPGLTGGLAITGVEVSDSTHYPLNMVTAPAAGGVVMRLKYLPSVFTAGQVEGFAASVMQILRAIAADPGASTADVSLLTDADRAVLAQLPAPVVDTVHSGSSLVELFAEASAAHPDSIAVSCGTESLTYARLAERTDAVAAGLRERGVAAGDLVGVATARSVDVVTAIVGVLKAGAAYLPLDVTNPIGRLQHIVSDSGVRVVLTDASTDGHPLWDVLGADVTVAHVDAVAQTDVLSAPVAVLADSRAYVIYTSGSTGLPKGVEVTHRDLVTLLDATAADFDFGPGDVWTMFHSYAFDFSVWELWGALFYGGRCVIVDRDIARDVDAFVELAVTEGVTVLNQTPSAFYQLIDARRRNDAPWAVRYFVFGGEALSFEQVRRWFDLFPAERARLVNMYGITETTVHVSFRELDRDAVSADDGSLIGRPLSSLGIHVLDARMRPVPVGVLGEMYVAGGQLAQGYLGRPDLTATRFVADPFGEPGSRLYRTGDIARRVAGGDIEYVGRADTQVQLRGFRIEFGEVEAGLLSADGVVGAAARILSGPSGDTLVGYVVADTAAVDPVAVQEAAGRVVPAYMVPTVVLVVDALPLTANGKLDRDALPEPDFGSVGEAFVAAETPGETALAAVFAEVLGLDEVSVTASFFDMGGNSLSAMRLAARAADTLGVAVSVREVFAAPTIRALAQSVAGNAAALAPVVPVVPRPERIPLSFAQQRVWFINRFDPSAATYNIPSVLRLSGTLDVDALRQAVIDVLERHEVLRTSFPSEDGVPYQLVGDITELDTRGIWRVVDSDDDLFNSATTGFDVARQWPLRVVLRDNTTDASTAAGDYLLAVVAHHIGIDGESMLPLVTDLVTAYTARTQGDTPSWTTLPVQFADFAIWQHQVLGSADDAASVIGRQLGYWRGQLADLPDVLELPADRPRPQVESHRGARVPFEIAGAVGDRVVALAKERGMTPFMVVHAAFAVLLARLSTTDDIAVSTPIAGRGDRVLDPLVGMFVNTLVLRTQVDTGESFAGLLDRVRVTDLDAFAHADLPFETLVEALNPVRSESFAPLSQVMLSFDPGASASNADVSVGDLTITPMATPMVTAQLDLSVEVWSATGGAWVGSAEYATDLFDESTVAEFMRRFAQLLDGLTADPAVAVGDVTIIDTAAADRVRAVSHGPVLEVPDTTTVAAVAARIAASPDAVAVAFEGREVTYAELGARVNVLARELILAGVGPDVAVGICVERSVEMMVAIHAVLAAGGQFVPIDTEAPADRVEYMLGIAGASVVVATGATAHQVSRLVADAPHTSTGDGEPAGDEGVTNSPGEGVVTNSRVEVRGTSLETSQVDNVRTIVVDCSGPVDMSAPPITDADRIASLRADNAAYTLFTSGSTGRPKGVTVSHAALSNMHAWFDDVVGDRDDHVVIVKTPYTFDASELELVWPLTVGARVVMMRPEGHLDPKHLLDMLADHRVTWTQFVPSALSVFLEVKADAGRELPVLRTLITGGEALPVPVAETVQRALPGVDIVNQYGPTEATVQVTEHVLRPGDATVPIGRAGANTSLLVLDSRLHPVPVGVSGELYTGGVQVARGYAAQPALTAERFVADPFGEPGARLYRTGDLVRWNAAGELEYLGRTDFQVKLRGQRLELGEVESVLAGAPGVVNAAVIVAATDSGVEHLVAYIAPDTVDLDAVKAVAEKSLPAYMVPSVWMPLAEMPLSSAEKADRKALPAPTFDSVAEQYVAPETDTETALAQAFADVLGVERVGVTSSFFDLGGNSLSAMRLAARASDVLGVEVSVRDAFGAPSVRELIVAVAGNASSRAPIVPVDPRPQRIPLSFAQRRMWLVNQRDTASIAYNIPTVLRVTGDLDVDALRAAFVDLVGRHEALRTTFPSHEGAPFQQIEPAAAVAGSLDWALVDTPKDVEDTLAQGFDVRWMWPIRVRLLSVAPGEHILAVVTHHIASDGESVTPMLTDLVTAYMAESAGHAPAFTPLEVQYADVALWQHQNLGSPDDADSVVGRQLGYWREQLAGLPDVVEIPTDRPRPPRASGRGAQVGFTIPAATAARIDEISAQSGVTPFMVVHTALAVLLARLSATSDIAIGTPVGGRGQSALDPLIGMFVNTLVLRTGVEPGASFATVLERAKAVDLDAFANADIPFDEVVEACDVLRSDAFAPFTQVWLTFEQTALPELAGSDLAVGDIAGLHIEPLAAGEVPARIDLLVAVTRNEESDWTGSIIYATDLFDESTVESFTGNLVQILDAGLGDPEKTVGSITINEGPSVAELARAARAKATEQPVVVEDIADSDAAVTSGPGTAPVLLREMFADVAAKSAKRPAVIDASGTTLTYGQLDERSSRLARWLIARGIGAEDLVALAIGRSATLLTAIWAVAKTGAGYVPIDPDYPAERVANMVEDSGANLGLTAGDTGELPGDEFTWLRIDDPATAGEIDGFDATPVGEGELLRPVRTDNVAYVIYTSGSTGRPKGVSVTHSGLANFAAEEIERAGVDRYSRVLGFASPSFDASVLEYLMATRSGSVLVYRPSDAVGGEVLQEYMARQGITHTFLTPTVLSTLDPEALFALRVVYAGGEAVSAALKDEWAACRRIQNLYGPTETTIGVAISEPMEMGEPVTLGGPIEGVALMVLDSRLRPVPVGVTGELYVAGRALSRGYLDRPGLTADRFVANPHSGTGDRMYRTGDVVRWQLDESGIPVIEYSGRNDDQVKLRGLRIELGEIEAVLDEHPALHSAVVIGVGGQVATALAAYVVGDADQIDITEVKQFVGERLPAHMVPSSVTVLESLPLTPVGKLDKAALPEPVIEAAEFIAPEGPTEAAAAAAFAEVLGVDQVSVTESFFDIGGNSLSATRVAGRVSAALGVEVTLRDVFEAPSVRELVAAVAGHSAALPQVAPAAPRPERIPLSFAQQRMWFLSRFDPESPTYNIPAVVRLSGALDVDALHAAIVDVVVRHEVLRTTFPDADGEPYQLIADPETVAAQLDWQIVADADDIEIAVLTGFDLTRHWPVRFRLLRDGDGFVFAAVAHHIAADGESIAPLLTDIVTAYAARAQGRTPEFAPMPVQFADYAIWQHQVLGAPDDPESVVGRQLAYWTERLTGLPDVLELPADRPRPPVASQRGAAVTLSLPADLTAAIDQLGIDADVTPFMVFHAALATLLSRMSGADDFAVGTSVAGRGQAALDPLVGMFVNTLVLRTQVDGGRPFSDLLRQVRDTDLEGYAHADLPFEALVEALSPVRSEAFAPLVQVLLFFSNGQPAQPVSVSDITVTPLDAPTTTARVDLTVGVAAAPGQPWELTLEYATDLFDESTVRALAERLTALLRQIVADPERATGDYTITVASDSAADTVEWGSGVEVPAGTVADVVAAAIARTPDATALWFEGREVSYREFGARVNTLARRLIEAGVGPESAVAVRIPRSVEMMVAIHAIIAAGGQYVPIGLDTPDDRVEYMLETSGARLLLVADTESHEVSRLVADAPHTSTGEGGAASLVEVRGTSLETSQAGTVRTIVVDCSGAVDLATPAVTDAERLSPLRIGHAVYTLFTSGSTGRPKGVTLTHDAVVNRLWWGLDELPIDASDTVVQKTPYTFDCSVPELFAPLMIGAKLVVLRDGGHLDPLYVADIIERTWATMVHFVPSMLSVFADIAGPERVSAMAAHVRIISTTGEALPPALAGQVRSWLPDVLFYNLYGPTEAAVEITYEKIGAVTGDETSVPIGVPVWNSSAVVLDARLHRVPDGVPGELYLGGVQLARGYAARGDLTADRFIADPYGAPGTRLYRTGDLVRRRDSVLEYLGRTDFQVKLRGQRIELGEIESVLASAPGVVHAAATVVDGPGGSQHLVGYLSGGPGRRPDIETVKSVAGQSLPVYMVPTVWTVLDEVTLNSAGKLDRKALPQPDFTEVEAEYVAPESDIEVALAQVYADLLGVERVGVTESFFDIGGNSLSAMRLAARAAEVLGVEVSVRDIFDAPSVRELVSATTGHGAALAPIVKADPRPARIPLSFAQQRMWFINQLDPSLPTYNIPAVLRLTGDLDVDALRRAVVDTVERHEVLRTTFPIVDGLPYQRVDDIALFETRGIWQVVATDDELFAAVAEGFDVTSGWPIRVALRDPSPGGSAPQGTGVDASAPAGTGKGSASGEYLLGVVLHHIGADAESLLPLVTDIVTAYTARAQGISPTWTPLEVQFADFAIWQHDVLGAADDAESVIGRQLGYWREQLVGLPDVLELPADRPRPPVASYRGADLAFAIPADVAADVTRVAGSHGVTPFMVVHAAFAALLARVTATDDIAVATPVAGRGQAVLDPLVGMFVNTLVLRTAVNSGENFAQLLDRVRVSDLDAFAHADVPFESVVEAIDPVRSEAFSPLAQVMLSFDPGASVSGADTVLAGLEISAVEPPVVAAQLDLRMVVSSADPGSPWSGVATYATDLFDEQSMAALAERFVRLLGALVADPSVPVGDAALLGEAERANIIDHSVGAGTV</sequence>
<protein>
    <submittedName>
        <fullName evidence="6">Putative non-ribosomal peptide synthetase</fullName>
    </submittedName>
</protein>
<dbReference type="Pfam" id="PF13193">
    <property type="entry name" value="AMP-binding_C"/>
    <property type="match status" value="4"/>
</dbReference>
<dbReference type="PROSITE" id="PS00455">
    <property type="entry name" value="AMP_BINDING"/>
    <property type="match status" value="2"/>
</dbReference>
<dbReference type="FunFam" id="3.40.50.980:FF:000002">
    <property type="entry name" value="Enterobactin synthetase component F"/>
    <property type="match status" value="1"/>
</dbReference>
<dbReference type="InterPro" id="IPR023213">
    <property type="entry name" value="CAT-like_dom_sf"/>
</dbReference>
<dbReference type="Gene3D" id="3.30.300.30">
    <property type="match status" value="5"/>
</dbReference>
<evidence type="ECO:0000256" key="4">
    <source>
        <dbReference type="SAM" id="MobiDB-lite"/>
    </source>
</evidence>
<evidence type="ECO:0000256" key="1">
    <source>
        <dbReference type="ARBA" id="ARBA00001957"/>
    </source>
</evidence>
<evidence type="ECO:0000256" key="3">
    <source>
        <dbReference type="ARBA" id="ARBA00022553"/>
    </source>
</evidence>
<dbReference type="CDD" id="cd17643">
    <property type="entry name" value="A_NRPS_Cytc1-like"/>
    <property type="match status" value="1"/>
</dbReference>
<dbReference type="Pfam" id="PF00550">
    <property type="entry name" value="PP-binding"/>
    <property type="match status" value="5"/>
</dbReference>
<dbReference type="PANTHER" id="PTHR45527:SF1">
    <property type="entry name" value="FATTY ACID SYNTHASE"/>
    <property type="match status" value="1"/>
</dbReference>
<dbReference type="GO" id="GO:0031177">
    <property type="term" value="F:phosphopantetheine binding"/>
    <property type="evidence" value="ECO:0007669"/>
    <property type="project" value="InterPro"/>
</dbReference>
<dbReference type="SUPFAM" id="SSF52777">
    <property type="entry name" value="CoA-dependent acyltransferases"/>
    <property type="match status" value="14"/>
</dbReference>
<dbReference type="Gene3D" id="3.40.50.980">
    <property type="match status" value="8"/>
</dbReference>
<feature type="non-terminal residue" evidence="6">
    <location>
        <position position="1"/>
    </location>
</feature>
<dbReference type="Gene3D" id="3.40.50.12780">
    <property type="entry name" value="N-terminal domain of ligase-like"/>
    <property type="match status" value="1"/>
</dbReference>
<dbReference type="GO" id="GO:0003824">
    <property type="term" value="F:catalytic activity"/>
    <property type="evidence" value="ECO:0007669"/>
    <property type="project" value="InterPro"/>
</dbReference>
<dbReference type="Gene3D" id="3.30.559.10">
    <property type="entry name" value="Chloramphenicol acetyltransferase-like domain"/>
    <property type="match status" value="7"/>
</dbReference>
<reference evidence="6 7" key="1">
    <citation type="submission" date="2011-11" db="EMBL/GenBank/DDBJ databases">
        <title>Whole genome shotgun sequence of Gordonia amarae NBRC 15530.</title>
        <authorList>
            <person name="Takarada H."/>
            <person name="Hosoyama A."/>
            <person name="Tsuchikane K."/>
            <person name="Katsumata H."/>
            <person name="Yamazaki S."/>
            <person name="Fujita N."/>
        </authorList>
    </citation>
    <scope>NUCLEOTIDE SEQUENCE [LARGE SCALE GENOMIC DNA]</scope>
    <source>
        <strain evidence="6 7">NBRC 15530</strain>
    </source>
</reference>
<comment type="cofactor">
    <cofactor evidence="1">
        <name>pantetheine 4'-phosphate</name>
        <dbReference type="ChEBI" id="CHEBI:47942"/>
    </cofactor>
</comment>
<dbReference type="NCBIfam" id="NF003417">
    <property type="entry name" value="PRK04813.1"/>
    <property type="match status" value="7"/>
</dbReference>
<dbReference type="InterPro" id="IPR020806">
    <property type="entry name" value="PKS_PP-bd"/>
</dbReference>
<dbReference type="RefSeq" id="WP_005185689.1">
    <property type="nucleotide sequence ID" value="NZ_BAED01000032.1"/>
</dbReference>
<dbReference type="STRING" id="1075090.GOAMR_32_00010"/>
<dbReference type="Pfam" id="PF00668">
    <property type="entry name" value="Condensation"/>
    <property type="match status" value="8"/>
</dbReference>
<feature type="domain" description="Carrier" evidence="5">
    <location>
        <begin position="2528"/>
        <end position="2603"/>
    </location>
</feature>
<keyword evidence="3" id="KW-0597">Phosphoprotein</keyword>
<dbReference type="InterPro" id="IPR025110">
    <property type="entry name" value="AMP-bd_C"/>
</dbReference>
<dbReference type="InterPro" id="IPR000873">
    <property type="entry name" value="AMP-dep_synth/lig_dom"/>
</dbReference>
<dbReference type="GO" id="GO:0008610">
    <property type="term" value="P:lipid biosynthetic process"/>
    <property type="evidence" value="ECO:0007669"/>
    <property type="project" value="UniProtKB-ARBA"/>
</dbReference>
<dbReference type="CDD" id="cd05930">
    <property type="entry name" value="A_NRPS"/>
    <property type="match status" value="2"/>
</dbReference>
<dbReference type="FunFam" id="3.40.50.12780:FF:000012">
    <property type="entry name" value="Non-ribosomal peptide synthetase"/>
    <property type="match status" value="2"/>
</dbReference>
<feature type="domain" description="Carrier" evidence="5">
    <location>
        <begin position="5808"/>
        <end position="5883"/>
    </location>
</feature>
<dbReference type="InterPro" id="IPR010071">
    <property type="entry name" value="AA_adenyl_dom"/>
</dbReference>
<dbReference type="NCBIfam" id="NF004282">
    <property type="entry name" value="PRK05691.1"/>
    <property type="match status" value="7"/>
</dbReference>
<dbReference type="PROSITE" id="PS00012">
    <property type="entry name" value="PHOSPHOPANTETHEINE"/>
    <property type="match status" value="5"/>
</dbReference>
<evidence type="ECO:0000313" key="6">
    <source>
        <dbReference type="EMBL" id="GAB05163.2"/>
    </source>
</evidence>
<dbReference type="GO" id="GO:0044550">
    <property type="term" value="P:secondary metabolite biosynthetic process"/>
    <property type="evidence" value="ECO:0007669"/>
    <property type="project" value="TreeGrafter"/>
</dbReference>
<dbReference type="FunFam" id="1.10.1200.10:FF:000005">
    <property type="entry name" value="Nonribosomal peptide synthetase 1"/>
    <property type="match status" value="2"/>
</dbReference>
<proteinExistence type="predicted"/>
<dbReference type="Proteomes" id="UP000006023">
    <property type="component" value="Unassembled WGS sequence"/>
</dbReference>
<dbReference type="UniPathway" id="UPA00011"/>
<dbReference type="Pfam" id="PF00501">
    <property type="entry name" value="AMP-binding"/>
    <property type="match status" value="5"/>
</dbReference>
<evidence type="ECO:0000256" key="2">
    <source>
        <dbReference type="ARBA" id="ARBA00022450"/>
    </source>
</evidence>
<dbReference type="InterPro" id="IPR036736">
    <property type="entry name" value="ACP-like_sf"/>
</dbReference>
<dbReference type="FunFam" id="3.30.300.30:FF:000015">
    <property type="entry name" value="Nonribosomal peptide synthase SidD"/>
    <property type="match status" value="1"/>
</dbReference>
<dbReference type="CDD" id="cd19540">
    <property type="entry name" value="LCL_NRPS-like"/>
    <property type="match status" value="5"/>
</dbReference>
<organism evidence="6 7">
    <name type="scientific">Gordonia amarae NBRC 15530</name>
    <dbReference type="NCBI Taxonomy" id="1075090"/>
    <lineage>
        <taxon>Bacteria</taxon>
        <taxon>Bacillati</taxon>
        <taxon>Actinomycetota</taxon>
        <taxon>Actinomycetes</taxon>
        <taxon>Mycobacteriales</taxon>
        <taxon>Gordoniaceae</taxon>
        <taxon>Gordonia</taxon>
    </lineage>
</organism>
<name>G7GNI8_9ACTN</name>
<feature type="domain" description="Carrier" evidence="5">
    <location>
        <begin position="4717"/>
        <end position="4792"/>
    </location>
</feature>
<dbReference type="Gene3D" id="1.10.1200.10">
    <property type="entry name" value="ACP-like"/>
    <property type="match status" value="5"/>
</dbReference>
<dbReference type="SMART" id="SM00823">
    <property type="entry name" value="PKS_PP"/>
    <property type="match status" value="5"/>
</dbReference>
<dbReference type="InterPro" id="IPR045851">
    <property type="entry name" value="AMP-bd_C_sf"/>
</dbReference>
<evidence type="ECO:0000313" key="7">
    <source>
        <dbReference type="Proteomes" id="UP000006023"/>
    </source>
</evidence>
<feature type="region of interest" description="Disordered" evidence="4">
    <location>
        <begin position="6009"/>
        <end position="6031"/>
    </location>
</feature>